<dbReference type="Proteomes" id="UP000030678">
    <property type="component" value="Unassembled WGS sequence"/>
</dbReference>
<sequence>MTALPPQVAVVDFHHARGPEVEFWINEDGRTLSKRNDWSLLPFMALSDGAHAMAEEFSYFTLLDKRDTAAVDDTHSHAASSRPTSLFGISCTRQIRSERLKRRSVDVTRSTVQKAVVVVSPTARGMGELRERLGAVTAAWFAQEDFSDISILEEFQASLVRAPPTHEDGKDHNFGLSLREMIYEFRHQTLALVKCLLLQRKMLFFGSKCERLCMMQFALVSLIPGLIANLQDAADPSLDSYAQNAQRAATLRTSDRNSLLAYMGLPLQIFGKGSFFGPYTPLQQLDILADYDTKSYVVGSTNSLLLQQKEKYSDILINLDESNSITMTSPSLRSALQLSAADRRWIDFLTQTVLDTWDPDNPSRPRNMGYAGSEDSIRMQFEEYILSLLSSMAYQIYHESLVTNAIPNNVANIPDHFPDPGDTAGDFNPEFLAMWRSTHNFELFDKLTSGNRIFDIIEPRHPTAGGLGVEDLQRRFAQGMAELHLDDRVREGREQLGRTLQSGRERVEAGLRGVWAEVERARQQRQAKRQSQSQSQTRTRAAETAEDNHTHTITDKKDEKENDDPGARRSTSLQAGTGTGTGTGTTTLSHTNSDSSSIVVVDNDARRPNSPPESRSGGSGGSVWSALAIRDRAPKVDTAQIQASARESAVKAGAYFSSWGTWARERMQQQQQQGVAKMSETAAPGRGEEAGGGGDGGRTDDHNVGMEATRR</sequence>
<dbReference type="EMBL" id="KB822697">
    <property type="protein sequence ID" value="ETI27921.1"/>
    <property type="molecule type" value="Genomic_DNA"/>
</dbReference>
<feature type="compositionally biased region" description="Low complexity" evidence="2">
    <location>
        <begin position="584"/>
        <end position="602"/>
    </location>
</feature>
<dbReference type="Pfam" id="PF09794">
    <property type="entry name" value="Avl9"/>
    <property type="match status" value="1"/>
</dbReference>
<dbReference type="GeneID" id="19978863"/>
<feature type="region of interest" description="Disordered" evidence="2">
    <location>
        <begin position="522"/>
        <end position="623"/>
    </location>
</feature>
<evidence type="ECO:0000256" key="1">
    <source>
        <dbReference type="ARBA" id="ARBA00038178"/>
    </source>
</evidence>
<reference evidence="4 5" key="1">
    <citation type="submission" date="2013-03" db="EMBL/GenBank/DDBJ databases">
        <title>The Genome Sequence of Cladophialophora carrionii CBS 160.54.</title>
        <authorList>
            <consortium name="The Broad Institute Genomics Platform"/>
            <person name="Cuomo C."/>
            <person name="de Hoog S."/>
            <person name="Gorbushina A."/>
            <person name="Walker B."/>
            <person name="Young S.K."/>
            <person name="Zeng Q."/>
            <person name="Gargeya S."/>
            <person name="Fitzgerald M."/>
            <person name="Haas B."/>
            <person name="Abouelleil A."/>
            <person name="Allen A.W."/>
            <person name="Alvarado L."/>
            <person name="Arachchi H.M."/>
            <person name="Berlin A.M."/>
            <person name="Chapman S.B."/>
            <person name="Gainer-Dewar J."/>
            <person name="Goldberg J."/>
            <person name="Griggs A."/>
            <person name="Gujja S."/>
            <person name="Hansen M."/>
            <person name="Howarth C."/>
            <person name="Imamovic A."/>
            <person name="Ireland A."/>
            <person name="Larimer J."/>
            <person name="McCowan C."/>
            <person name="Murphy C."/>
            <person name="Pearson M."/>
            <person name="Poon T.W."/>
            <person name="Priest M."/>
            <person name="Roberts A."/>
            <person name="Saif S."/>
            <person name="Shea T."/>
            <person name="Sisk P."/>
            <person name="Sykes S."/>
            <person name="Wortman J."/>
            <person name="Nusbaum C."/>
            <person name="Birren B."/>
        </authorList>
    </citation>
    <scope>NUCLEOTIDE SEQUENCE [LARGE SCALE GENOMIC DNA]</scope>
    <source>
        <strain evidence="4 5">CBS 160.54</strain>
    </source>
</reference>
<dbReference type="PROSITE" id="PS50211">
    <property type="entry name" value="DENN"/>
    <property type="match status" value="1"/>
</dbReference>
<dbReference type="InterPro" id="IPR051731">
    <property type="entry name" value="DENND11/AVL9_GEFs"/>
</dbReference>
<feature type="domain" description="UDENN" evidence="3">
    <location>
        <begin position="6"/>
        <end position="463"/>
    </location>
</feature>
<dbReference type="RefSeq" id="XP_008721995.1">
    <property type="nucleotide sequence ID" value="XM_008723773.1"/>
</dbReference>
<dbReference type="HOGENOM" id="CLU_009066_0_1_1"/>
<comment type="similarity">
    <text evidence="1">Belongs to the AVL9 family.</text>
</comment>
<dbReference type="PANTHER" id="PTHR31017:SF1">
    <property type="entry name" value="LATE SECRETORY PATHWAY PROTEIN AVL9 HOMOLOG"/>
    <property type="match status" value="1"/>
</dbReference>
<gene>
    <name evidence="4" type="ORF">G647_00370</name>
</gene>
<dbReference type="PANTHER" id="PTHR31017">
    <property type="entry name" value="LATE SECRETORY PATHWAY PROTEIN AVL9-RELATED"/>
    <property type="match status" value="1"/>
</dbReference>
<feature type="compositionally biased region" description="Basic and acidic residues" evidence="2">
    <location>
        <begin position="540"/>
        <end position="567"/>
    </location>
</feature>
<name>V9DMQ6_9EURO</name>
<evidence type="ECO:0000256" key="2">
    <source>
        <dbReference type="SAM" id="MobiDB-lite"/>
    </source>
</evidence>
<dbReference type="AlphaFoldDB" id="V9DMQ6"/>
<feature type="compositionally biased region" description="Basic and acidic residues" evidence="2">
    <location>
        <begin position="697"/>
        <end position="711"/>
    </location>
</feature>
<dbReference type="GO" id="GO:0005737">
    <property type="term" value="C:cytoplasm"/>
    <property type="evidence" value="ECO:0007669"/>
    <property type="project" value="TreeGrafter"/>
</dbReference>
<feature type="region of interest" description="Disordered" evidence="2">
    <location>
        <begin position="665"/>
        <end position="711"/>
    </location>
</feature>
<evidence type="ECO:0000313" key="4">
    <source>
        <dbReference type="EMBL" id="ETI27921.1"/>
    </source>
</evidence>
<evidence type="ECO:0000259" key="3">
    <source>
        <dbReference type="PROSITE" id="PS50211"/>
    </source>
</evidence>
<dbReference type="InterPro" id="IPR018307">
    <property type="entry name" value="ABL9/DENND6_dom"/>
</dbReference>
<evidence type="ECO:0000313" key="5">
    <source>
        <dbReference type="Proteomes" id="UP000030678"/>
    </source>
</evidence>
<dbReference type="InterPro" id="IPR037516">
    <property type="entry name" value="Tripartite_DENN"/>
</dbReference>
<organism evidence="4 5">
    <name type="scientific">Cladophialophora carrionii CBS 160.54</name>
    <dbReference type="NCBI Taxonomy" id="1279043"/>
    <lineage>
        <taxon>Eukaryota</taxon>
        <taxon>Fungi</taxon>
        <taxon>Dikarya</taxon>
        <taxon>Ascomycota</taxon>
        <taxon>Pezizomycotina</taxon>
        <taxon>Eurotiomycetes</taxon>
        <taxon>Chaetothyriomycetidae</taxon>
        <taxon>Chaetothyriales</taxon>
        <taxon>Herpotrichiellaceae</taxon>
        <taxon>Cladophialophora</taxon>
    </lineage>
</organism>
<dbReference type="VEuPathDB" id="FungiDB:G647_00370"/>
<feature type="compositionally biased region" description="Low complexity" evidence="2">
    <location>
        <begin position="529"/>
        <end position="539"/>
    </location>
</feature>
<accession>V9DMQ6</accession>
<protein>
    <recommendedName>
        <fullName evidence="3">UDENN domain-containing protein</fullName>
    </recommendedName>
</protein>
<dbReference type="OrthoDB" id="192887at2759"/>
<proteinExistence type="inferred from homology"/>